<dbReference type="Pfam" id="PF11288">
    <property type="entry name" value="DUF3089"/>
    <property type="match status" value="1"/>
</dbReference>
<proteinExistence type="predicted"/>
<organism evidence="1 2">
    <name type="scientific">Phenylobacterium koreense</name>
    <dbReference type="NCBI Taxonomy" id="266125"/>
    <lineage>
        <taxon>Bacteria</taxon>
        <taxon>Pseudomonadati</taxon>
        <taxon>Pseudomonadota</taxon>
        <taxon>Alphaproteobacteria</taxon>
        <taxon>Caulobacterales</taxon>
        <taxon>Caulobacteraceae</taxon>
        <taxon>Phenylobacterium</taxon>
    </lineage>
</organism>
<protein>
    <recommendedName>
        <fullName evidence="3">DUF3089 domain-containing protein</fullName>
    </recommendedName>
</protein>
<gene>
    <name evidence="1" type="ORF">ABID41_002582</name>
</gene>
<evidence type="ECO:0008006" key="3">
    <source>
        <dbReference type="Google" id="ProtNLM"/>
    </source>
</evidence>
<dbReference type="InterPro" id="IPR029058">
    <property type="entry name" value="AB_hydrolase_fold"/>
</dbReference>
<dbReference type="InterPro" id="IPR021440">
    <property type="entry name" value="DUF3089"/>
</dbReference>
<accession>A0ABV2EK82</accession>
<comment type="caution">
    <text evidence="1">The sequence shown here is derived from an EMBL/GenBank/DDBJ whole genome shotgun (WGS) entry which is preliminary data.</text>
</comment>
<evidence type="ECO:0000313" key="2">
    <source>
        <dbReference type="Proteomes" id="UP001549110"/>
    </source>
</evidence>
<evidence type="ECO:0000313" key="1">
    <source>
        <dbReference type="EMBL" id="MET3527464.1"/>
    </source>
</evidence>
<name>A0ABV2EK82_9CAUL</name>
<reference evidence="1 2" key="1">
    <citation type="submission" date="2024-06" db="EMBL/GenBank/DDBJ databases">
        <title>Genomic Encyclopedia of Type Strains, Phase IV (KMG-IV): sequencing the most valuable type-strain genomes for metagenomic binning, comparative biology and taxonomic classification.</title>
        <authorList>
            <person name="Goeker M."/>
        </authorList>
    </citation>
    <scope>NUCLEOTIDE SEQUENCE [LARGE SCALE GENOMIC DNA]</scope>
    <source>
        <strain evidence="1 2">DSM 17809</strain>
    </source>
</reference>
<keyword evidence="2" id="KW-1185">Reference proteome</keyword>
<sequence>MADRPRGFRRLAFAAVALTVAVLALAAYVWRDDILRTSLDPREPFQTYDPPPPPDYSQRASWALMPQAPATPTAGEPPADVFFVSPTTYDGGRHWNAPIDDPESDRIFREVMAPNYAGPFVRAGRIFAPRHRQASLYTLMTLREDAREARRFAYGDVAAAFRHYMANYNHGRPIIIIGVEQGGTLATRLLAEEVAPNPAIRSKIVAAYLIQTIVPSDNPPLPPCLAPKQPGCLAAWMAVYEGDVEKAQSVLDRSLVWGHGGQLVNLEGRTPICFNPLFGGVVDGEAPARLNRGATNATGLEWGARPAFLTRQVGARCERGLLRVTRPQSTSLRASGSWTDRRKAPGYNLFYADLEADALARSAALRASRHP</sequence>
<dbReference type="SUPFAM" id="SSF53474">
    <property type="entry name" value="alpha/beta-Hydrolases"/>
    <property type="match status" value="1"/>
</dbReference>
<dbReference type="Proteomes" id="UP001549110">
    <property type="component" value="Unassembled WGS sequence"/>
</dbReference>
<dbReference type="EMBL" id="JBEPLU010000002">
    <property type="protein sequence ID" value="MET3527464.1"/>
    <property type="molecule type" value="Genomic_DNA"/>
</dbReference>
<dbReference type="RefSeq" id="WP_354297802.1">
    <property type="nucleotide sequence ID" value="NZ_JBEPLU010000002.1"/>
</dbReference>